<keyword evidence="9" id="KW-1185">Reference proteome</keyword>
<dbReference type="Pfam" id="PF00326">
    <property type="entry name" value="Peptidase_S9"/>
    <property type="match status" value="1"/>
</dbReference>
<dbReference type="InterPro" id="IPR005828">
    <property type="entry name" value="MFS_sugar_transport-like"/>
</dbReference>
<sequence length="802" mass="87241">MAAPTSFRAVYKRLGEQEIDLDVYLPPLGPSGTKYPAIINIHGGAFMLGSSDLVNKDQVQDCLDRGWIVLVPNHRLCPQVNLLEGPMRDCRDLLAWIHDGGLDRAVTAHAETPYAIDYDAILAFGTSSGGTLALSLPPSTTCTVPPTSPTPIDHALTPSRAPLSTDLPPSFFQPMWDQSPVPTRGVVSLEGQTVGGAPDFNDPRQAFAFTQIKKGAVLDAIFPSRDWAKVDPLLNVTSAFPPTVLVHGDQDVMVPLSLSRDLHEALRRQGVRCELVLVEGEGHTFAAKMKMTKDDKDKASLRHIDTTVTGDADNYGPKGGVTMAEVNSISAWQSIKLNPKIVFWSLFANIGSIVVGYENLALAVCLAMPAFQHTFAVEVNGVFIIPASWQAAWNAMYNVMIMFGGFFAGYVQDALGRRAVFMLFIPISVAGIAIAFVSNNAAHFLGAKIVTGFAVGLILTTTQTYISEIAPLPMRSIALSANTVMMNLGFLIAISATFSRVAIMNESAFRVVFAAAWAFPAILALGARDSLVRLHSKSTDVAIIDARFREIVDTVESERRLAASSGQASFMDTLRGTNWRRTRIIFICFYMPQVVGAVLSANAPYFLNQTGLESHTVIMIIQVGISAGVVSALLNFFLLTKFRHRPLMFSGVGLCVIMYLIMGIFGTMERTPRNLLAIGIALQFTSLSYGPAVGASMAVAGEVSSSRLRSKSLGIGTGWQFLASTVWTIILPYLFNQDQANLGGNIGWIFFGQGLLMLLVMFFDVPGTKGRTYEELDIMFEKKISARKFEKFSFEEEQSHSA</sequence>
<evidence type="ECO:0000256" key="5">
    <source>
        <dbReference type="ARBA" id="ARBA00023136"/>
    </source>
</evidence>
<keyword evidence="5 6" id="KW-0472">Membrane</keyword>
<dbReference type="InterPro" id="IPR001375">
    <property type="entry name" value="Peptidase_S9_cat"/>
</dbReference>
<dbReference type="AlphaFoldDB" id="A0A9P1M7J0"/>
<dbReference type="GO" id="GO:0005351">
    <property type="term" value="F:carbohydrate:proton symporter activity"/>
    <property type="evidence" value="ECO:0007669"/>
    <property type="project" value="TreeGrafter"/>
</dbReference>
<evidence type="ECO:0000256" key="4">
    <source>
        <dbReference type="ARBA" id="ARBA00022989"/>
    </source>
</evidence>
<gene>
    <name evidence="8" type="ORF">PPNO1_LOCUS2928</name>
</gene>
<dbReference type="InterPro" id="IPR005829">
    <property type="entry name" value="Sugar_transporter_CS"/>
</dbReference>
<feature type="transmembrane region" description="Helical" evidence="6">
    <location>
        <begin position="712"/>
        <end position="734"/>
    </location>
</feature>
<dbReference type="InterPro" id="IPR050360">
    <property type="entry name" value="MFS_Sugar_Transporters"/>
</dbReference>
<dbReference type="SUPFAM" id="SSF53474">
    <property type="entry name" value="alpha/beta-Hydrolases"/>
    <property type="match status" value="1"/>
</dbReference>
<comment type="subcellular location">
    <subcellularLocation>
        <location evidence="1">Membrane</location>
        <topology evidence="1">Multi-pass membrane protein</topology>
    </subcellularLocation>
</comment>
<feature type="transmembrane region" description="Helical" evidence="6">
    <location>
        <begin position="647"/>
        <end position="668"/>
    </location>
</feature>
<keyword evidence="3 6" id="KW-0812">Transmembrane</keyword>
<feature type="transmembrane region" description="Helical" evidence="6">
    <location>
        <begin position="584"/>
        <end position="605"/>
    </location>
</feature>
<reference evidence="8" key="1">
    <citation type="submission" date="2022-11" db="EMBL/GenBank/DDBJ databases">
        <authorList>
            <person name="Scott C."/>
            <person name="Bruce N."/>
        </authorList>
    </citation>
    <scope>NUCLEOTIDE SEQUENCE</scope>
</reference>
<dbReference type="GO" id="GO:0008236">
    <property type="term" value="F:serine-type peptidase activity"/>
    <property type="evidence" value="ECO:0007669"/>
    <property type="project" value="InterPro"/>
</dbReference>
<dbReference type="InterPro" id="IPR049492">
    <property type="entry name" value="BD-FAE-like_dom"/>
</dbReference>
<evidence type="ECO:0000256" key="6">
    <source>
        <dbReference type="SAM" id="Phobius"/>
    </source>
</evidence>
<feature type="transmembrane region" description="Helical" evidence="6">
    <location>
        <begin position="477"/>
        <end position="496"/>
    </location>
</feature>
<dbReference type="Gene3D" id="3.40.50.1820">
    <property type="entry name" value="alpha/beta hydrolase"/>
    <property type="match status" value="1"/>
</dbReference>
<dbReference type="GO" id="GO:0006508">
    <property type="term" value="P:proteolysis"/>
    <property type="evidence" value="ECO:0007669"/>
    <property type="project" value="InterPro"/>
</dbReference>
<dbReference type="SUPFAM" id="SSF103473">
    <property type="entry name" value="MFS general substrate transporter"/>
    <property type="match status" value="1"/>
</dbReference>
<dbReference type="PANTHER" id="PTHR48022:SF41">
    <property type="entry name" value="MAJOR FACILITATOR SUPERFAMILY (MFS) PROFILE DOMAIN-CONTAINING PROTEIN"/>
    <property type="match status" value="1"/>
</dbReference>
<dbReference type="InterPro" id="IPR020846">
    <property type="entry name" value="MFS_dom"/>
</dbReference>
<evidence type="ECO:0000256" key="3">
    <source>
        <dbReference type="ARBA" id="ARBA00022692"/>
    </source>
</evidence>
<feature type="transmembrane region" description="Helical" evidence="6">
    <location>
        <begin position="617"/>
        <end position="640"/>
    </location>
</feature>
<dbReference type="Pfam" id="PF00083">
    <property type="entry name" value="Sugar_tr"/>
    <property type="match status" value="1"/>
</dbReference>
<dbReference type="InterPro" id="IPR029058">
    <property type="entry name" value="AB_hydrolase_fold"/>
</dbReference>
<feature type="transmembrane region" description="Helical" evidence="6">
    <location>
        <begin position="419"/>
        <end position="438"/>
    </location>
</feature>
<accession>A0A9P1M7J0</accession>
<evidence type="ECO:0000313" key="8">
    <source>
        <dbReference type="EMBL" id="CAI4213177.1"/>
    </source>
</evidence>
<evidence type="ECO:0000256" key="1">
    <source>
        <dbReference type="ARBA" id="ARBA00004141"/>
    </source>
</evidence>
<feature type="transmembrane region" description="Helical" evidence="6">
    <location>
        <begin position="391"/>
        <end position="412"/>
    </location>
</feature>
<comment type="similarity">
    <text evidence="2">Belongs to the major facilitator superfamily. Sugar transporter (TC 2.A.1.1) family.</text>
</comment>
<dbReference type="InterPro" id="IPR036259">
    <property type="entry name" value="MFS_trans_sf"/>
</dbReference>
<feature type="transmembrane region" description="Helical" evidence="6">
    <location>
        <begin position="508"/>
        <end position="527"/>
    </location>
</feature>
<dbReference type="Gene3D" id="1.20.1250.20">
    <property type="entry name" value="MFS general substrate transporter like domains"/>
    <property type="match status" value="1"/>
</dbReference>
<dbReference type="PROSITE" id="PS00217">
    <property type="entry name" value="SUGAR_TRANSPORT_2"/>
    <property type="match status" value="1"/>
</dbReference>
<dbReference type="Pfam" id="PF20434">
    <property type="entry name" value="BD-FAE"/>
    <property type="match status" value="1"/>
</dbReference>
<keyword evidence="4 6" id="KW-1133">Transmembrane helix</keyword>
<proteinExistence type="inferred from homology"/>
<feature type="transmembrane region" description="Helical" evidence="6">
    <location>
        <begin position="444"/>
        <end position="465"/>
    </location>
</feature>
<evidence type="ECO:0000259" key="7">
    <source>
        <dbReference type="PROSITE" id="PS50850"/>
    </source>
</evidence>
<name>A0A9P1M7J0_9PEZI</name>
<feature type="domain" description="Major facilitator superfamily (MFS) profile" evidence="7">
    <location>
        <begin position="344"/>
        <end position="769"/>
    </location>
</feature>
<evidence type="ECO:0000256" key="2">
    <source>
        <dbReference type="ARBA" id="ARBA00010992"/>
    </source>
</evidence>
<dbReference type="EMBL" id="CALLCH030000007">
    <property type="protein sequence ID" value="CAI4213177.1"/>
    <property type="molecule type" value="Genomic_DNA"/>
</dbReference>
<comment type="caution">
    <text evidence="8">The sequence shown here is derived from an EMBL/GenBank/DDBJ whole genome shotgun (WGS) entry which is preliminary data.</text>
</comment>
<organism evidence="8 9">
    <name type="scientific">Parascedosporium putredinis</name>
    <dbReference type="NCBI Taxonomy" id="1442378"/>
    <lineage>
        <taxon>Eukaryota</taxon>
        <taxon>Fungi</taxon>
        <taxon>Dikarya</taxon>
        <taxon>Ascomycota</taxon>
        <taxon>Pezizomycotina</taxon>
        <taxon>Sordariomycetes</taxon>
        <taxon>Hypocreomycetidae</taxon>
        <taxon>Microascales</taxon>
        <taxon>Microascaceae</taxon>
        <taxon>Parascedosporium</taxon>
    </lineage>
</organism>
<feature type="transmembrane region" description="Helical" evidence="6">
    <location>
        <begin position="674"/>
        <end position="700"/>
    </location>
</feature>
<dbReference type="PANTHER" id="PTHR48022">
    <property type="entry name" value="PLASTIDIC GLUCOSE TRANSPORTER 4"/>
    <property type="match status" value="1"/>
</dbReference>
<feature type="transmembrane region" description="Helical" evidence="6">
    <location>
        <begin position="746"/>
        <end position="763"/>
    </location>
</feature>
<dbReference type="Proteomes" id="UP000838763">
    <property type="component" value="Unassembled WGS sequence"/>
</dbReference>
<dbReference type="PROSITE" id="PS50850">
    <property type="entry name" value="MFS"/>
    <property type="match status" value="1"/>
</dbReference>
<protein>
    <recommendedName>
        <fullName evidence="7">Major facilitator superfamily (MFS) profile domain-containing protein</fullName>
    </recommendedName>
</protein>
<dbReference type="OrthoDB" id="6612291at2759"/>
<dbReference type="GO" id="GO:0016020">
    <property type="term" value="C:membrane"/>
    <property type="evidence" value="ECO:0007669"/>
    <property type="project" value="UniProtKB-SubCell"/>
</dbReference>
<evidence type="ECO:0000313" key="9">
    <source>
        <dbReference type="Proteomes" id="UP000838763"/>
    </source>
</evidence>